<evidence type="ECO:0000313" key="13">
    <source>
        <dbReference type="Proteomes" id="UP001242313"/>
    </source>
</evidence>
<evidence type="ECO:0000256" key="9">
    <source>
        <dbReference type="PROSITE-ProRule" id="PRU01049"/>
    </source>
</evidence>
<dbReference type="Pfam" id="PF01926">
    <property type="entry name" value="MMR_HSR1"/>
    <property type="match status" value="2"/>
</dbReference>
<evidence type="ECO:0000256" key="4">
    <source>
        <dbReference type="ARBA" id="ARBA00022737"/>
    </source>
</evidence>
<evidence type="ECO:0000256" key="1">
    <source>
        <dbReference type="ARBA" id="ARBA00008279"/>
    </source>
</evidence>
<sequence length="466" mass="52511">MVNDKRIEQVGIVIARSNDPHEKEMERVIFMAKPVIAIVGRPNVGKSTIFNRIVGERISIVEDIPGVTRDRIYSSAEWLTHDFNIIDTGGIDLGDEPFLEQIRQQAEIAIDEADVIIFLVNGREGVTAADEEVAKILYRSNKPVVLAVNKIDNPEMRTMIYDFYTLGFGEPFPISGSHGLGLGDLLDEAAKHFPAAKGDEYDKDTIKFSLIGRPNVGKSSLVNAILGEDRVIVSDIAGTTRDAIDSQVTYEGQKYVIIDTAGMRKKGKVYETTEKYSVLRALRAIERSDVVLVVINAEEGIIEQDKHIAGYAEEAGRAVIIVVNKWDAIEKDEKTMKEFEKKIRAHFQFLSYAPIVFLSAITKKRIHTLMPMIDLASENHSMRVQTNILNEVIMDAIAMNPTPTDKGKRLKIYYATQVSVKPPTFVVFVNEPELMHFSYERFLENRIRDAFDFTGTPIKIFSRQRK</sequence>
<dbReference type="PROSITE" id="PS51712">
    <property type="entry name" value="G_ENGA"/>
    <property type="match status" value="2"/>
</dbReference>
<dbReference type="InterPro" id="IPR027417">
    <property type="entry name" value="P-loop_NTPase"/>
</dbReference>
<dbReference type="PIRSF" id="PIRSF006485">
    <property type="entry name" value="GTP-binding_EngA"/>
    <property type="match status" value="1"/>
</dbReference>
<organism evidence="12 13">
    <name type="scientific">Mesobacillus stamsii</name>
    <dbReference type="NCBI Taxonomy" id="225347"/>
    <lineage>
        <taxon>Bacteria</taxon>
        <taxon>Bacillati</taxon>
        <taxon>Bacillota</taxon>
        <taxon>Bacilli</taxon>
        <taxon>Bacillales</taxon>
        <taxon>Bacillaceae</taxon>
        <taxon>Mesobacillus</taxon>
    </lineage>
</organism>
<evidence type="ECO:0000256" key="8">
    <source>
        <dbReference type="HAMAP-Rule" id="MF_00195"/>
    </source>
</evidence>
<dbReference type="CDD" id="cd01894">
    <property type="entry name" value="EngA1"/>
    <property type="match status" value="1"/>
</dbReference>
<evidence type="ECO:0000256" key="6">
    <source>
        <dbReference type="ARBA" id="ARBA00023134"/>
    </source>
</evidence>
<comment type="similarity">
    <text evidence="1 8 9 10">Belongs to the TRAFAC class TrmE-Era-EngA-EngB-Septin-like GTPase superfamily. EngA (Der) GTPase family.</text>
</comment>
<feature type="domain" description="EngA-type G" evidence="11">
    <location>
        <begin position="34"/>
        <end position="197"/>
    </location>
</feature>
<dbReference type="HAMAP" id="MF_00195">
    <property type="entry name" value="GTPase_Der"/>
    <property type="match status" value="1"/>
</dbReference>
<dbReference type="SUPFAM" id="SSF52540">
    <property type="entry name" value="P-loop containing nucleoside triphosphate hydrolases"/>
    <property type="match status" value="2"/>
</dbReference>
<evidence type="ECO:0000313" key="12">
    <source>
        <dbReference type="EMBL" id="MDQ0412122.1"/>
    </source>
</evidence>
<keyword evidence="3 8" id="KW-0690">Ribosome biogenesis</keyword>
<evidence type="ECO:0000256" key="2">
    <source>
        <dbReference type="ARBA" id="ARBA00020953"/>
    </source>
</evidence>
<evidence type="ECO:0000256" key="7">
    <source>
        <dbReference type="ARBA" id="ARBA00032345"/>
    </source>
</evidence>
<feature type="binding site" evidence="8">
    <location>
        <begin position="324"/>
        <end position="327"/>
    </location>
    <ligand>
        <name>GTP</name>
        <dbReference type="ChEBI" id="CHEBI:37565"/>
        <label>2</label>
    </ligand>
</feature>
<feature type="binding site" evidence="8">
    <location>
        <begin position="149"/>
        <end position="152"/>
    </location>
    <ligand>
        <name>GTP</name>
        <dbReference type="ChEBI" id="CHEBI:37565"/>
        <label>1</label>
    </ligand>
</feature>
<feature type="binding site" evidence="8">
    <location>
        <begin position="40"/>
        <end position="47"/>
    </location>
    <ligand>
        <name>GTP</name>
        <dbReference type="ChEBI" id="CHEBI:37565"/>
        <label>1</label>
    </ligand>
</feature>
<proteinExistence type="inferred from homology"/>
<accession>A0ABU0FRZ2</accession>
<gene>
    <name evidence="8" type="primary">der</name>
    <name evidence="12" type="ORF">J2S25_000300</name>
</gene>
<dbReference type="Proteomes" id="UP001242313">
    <property type="component" value="Unassembled WGS sequence"/>
</dbReference>
<evidence type="ECO:0000259" key="11">
    <source>
        <dbReference type="PROSITE" id="PS51712"/>
    </source>
</evidence>
<dbReference type="Pfam" id="PF14714">
    <property type="entry name" value="KH_dom-like"/>
    <property type="match status" value="1"/>
</dbReference>
<dbReference type="PRINTS" id="PR00326">
    <property type="entry name" value="GTP1OBG"/>
</dbReference>
<comment type="caution">
    <text evidence="12">The sequence shown here is derived from an EMBL/GenBank/DDBJ whole genome shotgun (WGS) entry which is preliminary data.</text>
</comment>
<dbReference type="InterPro" id="IPR032859">
    <property type="entry name" value="KH_dom-like"/>
</dbReference>
<feature type="binding site" evidence="8">
    <location>
        <begin position="87"/>
        <end position="91"/>
    </location>
    <ligand>
        <name>GTP</name>
        <dbReference type="ChEBI" id="CHEBI:37565"/>
        <label>1</label>
    </ligand>
</feature>
<feature type="binding site" evidence="8">
    <location>
        <begin position="259"/>
        <end position="263"/>
    </location>
    <ligand>
        <name>GTP</name>
        <dbReference type="ChEBI" id="CHEBI:37565"/>
        <label>2</label>
    </ligand>
</feature>
<dbReference type="InterPro" id="IPR006073">
    <property type="entry name" value="GTP-bd"/>
</dbReference>
<dbReference type="PANTHER" id="PTHR43834:SF6">
    <property type="entry name" value="GTPASE DER"/>
    <property type="match status" value="1"/>
</dbReference>
<keyword evidence="13" id="KW-1185">Reference proteome</keyword>
<dbReference type="InterPro" id="IPR031166">
    <property type="entry name" value="G_ENGA"/>
</dbReference>
<dbReference type="Gene3D" id="3.40.50.300">
    <property type="entry name" value="P-loop containing nucleotide triphosphate hydrolases"/>
    <property type="match status" value="2"/>
</dbReference>
<dbReference type="InterPro" id="IPR005225">
    <property type="entry name" value="Small_GTP-bd"/>
</dbReference>
<keyword evidence="6 8" id="KW-0342">GTP-binding</keyword>
<comment type="function">
    <text evidence="8 10">GTPase that plays an essential role in the late steps of ribosome biogenesis.</text>
</comment>
<keyword evidence="5 8" id="KW-0547">Nucleotide-binding</keyword>
<dbReference type="PANTHER" id="PTHR43834">
    <property type="entry name" value="GTPASE DER"/>
    <property type="match status" value="1"/>
</dbReference>
<dbReference type="InterPro" id="IPR015946">
    <property type="entry name" value="KH_dom-like_a/b"/>
</dbReference>
<dbReference type="InterPro" id="IPR016484">
    <property type="entry name" value="GTPase_Der"/>
</dbReference>
<protein>
    <recommendedName>
        <fullName evidence="2 8">GTPase Der</fullName>
    </recommendedName>
    <alternativeName>
        <fullName evidence="7 8">GTP-binding protein EngA</fullName>
    </alternativeName>
</protein>
<dbReference type="EMBL" id="JAUSUN010000001">
    <property type="protein sequence ID" value="MDQ0412122.1"/>
    <property type="molecule type" value="Genomic_DNA"/>
</dbReference>
<dbReference type="CDD" id="cd01895">
    <property type="entry name" value="EngA2"/>
    <property type="match status" value="1"/>
</dbReference>
<feature type="domain" description="EngA-type G" evidence="11">
    <location>
        <begin position="206"/>
        <end position="381"/>
    </location>
</feature>
<dbReference type="NCBIfam" id="TIGR00231">
    <property type="entry name" value="small_GTP"/>
    <property type="match status" value="2"/>
</dbReference>
<evidence type="ECO:0000256" key="10">
    <source>
        <dbReference type="RuleBase" id="RU004481"/>
    </source>
</evidence>
<evidence type="ECO:0000256" key="3">
    <source>
        <dbReference type="ARBA" id="ARBA00022517"/>
    </source>
</evidence>
<name>A0ABU0FRZ2_9BACI</name>
<comment type="subunit">
    <text evidence="8">Associates with the 50S ribosomal subunit.</text>
</comment>
<reference evidence="12 13" key="1">
    <citation type="submission" date="2023-07" db="EMBL/GenBank/DDBJ databases">
        <title>Genomic Encyclopedia of Type Strains, Phase IV (KMG-IV): sequencing the most valuable type-strain genomes for metagenomic binning, comparative biology and taxonomic classification.</title>
        <authorList>
            <person name="Goeker M."/>
        </authorList>
    </citation>
    <scope>NUCLEOTIDE SEQUENCE [LARGE SCALE GENOMIC DNA]</scope>
    <source>
        <strain evidence="12 13">DSM 19598</strain>
    </source>
</reference>
<dbReference type="Gene3D" id="3.30.300.20">
    <property type="match status" value="1"/>
</dbReference>
<keyword evidence="4 10" id="KW-0677">Repeat</keyword>
<evidence type="ECO:0000256" key="5">
    <source>
        <dbReference type="ARBA" id="ARBA00022741"/>
    </source>
</evidence>
<feature type="binding site" evidence="8">
    <location>
        <begin position="212"/>
        <end position="219"/>
    </location>
    <ligand>
        <name>GTP</name>
        <dbReference type="ChEBI" id="CHEBI:37565"/>
        <label>2</label>
    </ligand>
</feature>
<dbReference type="NCBIfam" id="TIGR03594">
    <property type="entry name" value="GTPase_EngA"/>
    <property type="match status" value="1"/>
</dbReference>